<reference evidence="2 3" key="1">
    <citation type="submission" date="2016-10" db="EMBL/GenBank/DDBJ databases">
        <authorList>
            <person name="de Groot N.N."/>
        </authorList>
    </citation>
    <scope>NUCLEOTIDE SEQUENCE [LARGE SCALE GENOMIC DNA]</scope>
    <source>
        <strain evidence="2 3">DSM 16619</strain>
    </source>
</reference>
<evidence type="ECO:0000313" key="2">
    <source>
        <dbReference type="EMBL" id="SDC01908.1"/>
    </source>
</evidence>
<protein>
    <submittedName>
        <fullName evidence="2">Uncharacterized protein</fullName>
    </submittedName>
</protein>
<sequence length="245" mass="27393">MFIPIGPEAQVMLAICAFYLYDACIPLSADAGLLRRARPGWRGLLAAQAFEVRWAYLAWPPLLLPHRPVYRLRWDPACVQLPGDTRAMQALKEHAGSFRGFALPLYGLGFTLFALLPAALFIWPSDAAQLSALALIYGFALWIALLTRRHGRRGHTPLRAARAVAVQAILCPPFALNAVRKLSAAHVPTCDLLQAARHLLRRDDWRDFAQRAQAVVDSAMDEAQAENDLERVRQLRVARDRLGER</sequence>
<evidence type="ECO:0000313" key="3">
    <source>
        <dbReference type="Proteomes" id="UP000198781"/>
    </source>
</evidence>
<dbReference type="EMBL" id="FMZC01000001">
    <property type="protein sequence ID" value="SDC01908.1"/>
    <property type="molecule type" value="Genomic_DNA"/>
</dbReference>
<dbReference type="Proteomes" id="UP000198781">
    <property type="component" value="Unassembled WGS sequence"/>
</dbReference>
<feature type="transmembrane region" description="Helical" evidence="1">
    <location>
        <begin position="12"/>
        <end position="34"/>
    </location>
</feature>
<dbReference type="OrthoDB" id="6023294at2"/>
<keyword evidence="1" id="KW-0472">Membrane</keyword>
<feature type="transmembrane region" description="Helical" evidence="1">
    <location>
        <begin position="101"/>
        <end position="123"/>
    </location>
</feature>
<keyword evidence="3" id="KW-1185">Reference proteome</keyword>
<proteinExistence type="predicted"/>
<name>A0A1G6I658_9BURK</name>
<organism evidence="2 3">
    <name type="scientific">Paracidovorax valerianellae</name>
    <dbReference type="NCBI Taxonomy" id="187868"/>
    <lineage>
        <taxon>Bacteria</taxon>
        <taxon>Pseudomonadati</taxon>
        <taxon>Pseudomonadota</taxon>
        <taxon>Betaproteobacteria</taxon>
        <taxon>Burkholderiales</taxon>
        <taxon>Comamonadaceae</taxon>
        <taxon>Paracidovorax</taxon>
    </lineage>
</organism>
<keyword evidence="1" id="KW-0812">Transmembrane</keyword>
<accession>A0A1G6I658</accession>
<keyword evidence="1" id="KW-1133">Transmembrane helix</keyword>
<dbReference type="RefSeq" id="WP_092739218.1">
    <property type="nucleotide sequence ID" value="NZ_FMZC01000001.1"/>
</dbReference>
<feature type="transmembrane region" description="Helical" evidence="1">
    <location>
        <begin position="129"/>
        <end position="147"/>
    </location>
</feature>
<dbReference type="AlphaFoldDB" id="A0A1G6I658"/>
<gene>
    <name evidence="2" type="ORF">SAMN05192589_10180</name>
</gene>
<evidence type="ECO:0000256" key="1">
    <source>
        <dbReference type="SAM" id="Phobius"/>
    </source>
</evidence>